<evidence type="ECO:0000259" key="1">
    <source>
        <dbReference type="Pfam" id="PF01965"/>
    </source>
</evidence>
<dbReference type="GO" id="GO:0006355">
    <property type="term" value="P:regulation of DNA-templated transcription"/>
    <property type="evidence" value="ECO:0007669"/>
    <property type="project" value="TreeGrafter"/>
</dbReference>
<organism evidence="2 3">
    <name type="scientific">Amycolatopsis arida</name>
    <dbReference type="NCBI Taxonomy" id="587909"/>
    <lineage>
        <taxon>Bacteria</taxon>
        <taxon>Bacillati</taxon>
        <taxon>Actinomycetota</taxon>
        <taxon>Actinomycetes</taxon>
        <taxon>Pseudonocardiales</taxon>
        <taxon>Pseudonocardiaceae</taxon>
        <taxon>Amycolatopsis</taxon>
    </lineage>
</organism>
<accession>A0A1I5ZUB6</accession>
<name>A0A1I5ZUB6_9PSEU</name>
<dbReference type="InterPro" id="IPR002818">
    <property type="entry name" value="DJ-1/PfpI"/>
</dbReference>
<dbReference type="InterPro" id="IPR029062">
    <property type="entry name" value="Class_I_gatase-like"/>
</dbReference>
<dbReference type="EMBL" id="FOWW01000010">
    <property type="protein sequence ID" value="SFQ60031.1"/>
    <property type="molecule type" value="Genomic_DNA"/>
</dbReference>
<evidence type="ECO:0000313" key="3">
    <source>
        <dbReference type="Proteomes" id="UP000198727"/>
    </source>
</evidence>
<reference evidence="3" key="1">
    <citation type="submission" date="2016-10" db="EMBL/GenBank/DDBJ databases">
        <authorList>
            <person name="Varghese N."/>
            <person name="Submissions S."/>
        </authorList>
    </citation>
    <scope>NUCLEOTIDE SEQUENCE [LARGE SCALE GENOMIC DNA]</scope>
    <source>
        <strain evidence="3">CGMCC 4.5579</strain>
    </source>
</reference>
<dbReference type="AlphaFoldDB" id="A0A1I5ZUB6"/>
<sequence>MTEERSKTIAFVVYPGLTLLDLAGPLQVLTPLAVAGYRVLTVGERATPHDTDTPLAITPTHTFADVPTPDVVVVPGGAAPTLRAMADERLLDYLRTASAHATVLASVCTGALLLGAAGLLDGRRATTHWVMRDQLAALGATPVAERWVEDGPVLTAAGVAAGIDMALHLVTRLEGADIARTIQFAVEYDPEPPLGPLDWSRAPHAEFGALRSAWLREGLADHPDLLARLGGDSVA</sequence>
<dbReference type="Pfam" id="PF01965">
    <property type="entry name" value="DJ-1_PfpI"/>
    <property type="match status" value="1"/>
</dbReference>
<feature type="domain" description="DJ-1/PfpI" evidence="1">
    <location>
        <begin position="7"/>
        <end position="171"/>
    </location>
</feature>
<gene>
    <name evidence="2" type="ORF">SAMN05421810_110139</name>
</gene>
<dbReference type="PANTHER" id="PTHR43130">
    <property type="entry name" value="ARAC-FAMILY TRANSCRIPTIONAL REGULATOR"/>
    <property type="match status" value="1"/>
</dbReference>
<protein>
    <submittedName>
        <fullName evidence="2">DJ-1/PfpI family protein</fullName>
    </submittedName>
</protein>
<dbReference type="STRING" id="587909.SAMN05421810_110139"/>
<dbReference type="Gene3D" id="3.40.50.880">
    <property type="match status" value="1"/>
</dbReference>
<dbReference type="Proteomes" id="UP000198727">
    <property type="component" value="Unassembled WGS sequence"/>
</dbReference>
<dbReference type="RefSeq" id="WP_092535138.1">
    <property type="nucleotide sequence ID" value="NZ_FOWW01000010.1"/>
</dbReference>
<keyword evidence="3" id="KW-1185">Reference proteome</keyword>
<dbReference type="OrthoDB" id="4265717at2"/>
<dbReference type="CDD" id="cd03139">
    <property type="entry name" value="GATase1_PfpI_2"/>
    <property type="match status" value="1"/>
</dbReference>
<dbReference type="InterPro" id="IPR052158">
    <property type="entry name" value="INH-QAR"/>
</dbReference>
<proteinExistence type="predicted"/>
<evidence type="ECO:0000313" key="2">
    <source>
        <dbReference type="EMBL" id="SFQ60031.1"/>
    </source>
</evidence>
<dbReference type="PANTHER" id="PTHR43130:SF2">
    <property type="entry name" value="DJ-1_PFPI DOMAIN-CONTAINING PROTEIN"/>
    <property type="match status" value="1"/>
</dbReference>
<dbReference type="SUPFAM" id="SSF52317">
    <property type="entry name" value="Class I glutamine amidotransferase-like"/>
    <property type="match status" value="1"/>
</dbReference>